<dbReference type="Pfam" id="PF21082">
    <property type="entry name" value="MS_channel_3rd"/>
    <property type="match status" value="1"/>
</dbReference>
<dbReference type="GO" id="GO:0005886">
    <property type="term" value="C:plasma membrane"/>
    <property type="evidence" value="ECO:0007669"/>
    <property type="project" value="UniProtKB-SubCell"/>
</dbReference>
<evidence type="ECO:0000259" key="8">
    <source>
        <dbReference type="Pfam" id="PF00924"/>
    </source>
</evidence>
<comment type="subcellular location">
    <subcellularLocation>
        <location evidence="1">Cell membrane</location>
        <topology evidence="1">Multi-pass membrane protein</topology>
    </subcellularLocation>
</comment>
<feature type="domain" description="Mechanosensitive ion channel MscS" evidence="8">
    <location>
        <begin position="121"/>
        <end position="185"/>
    </location>
</feature>
<reference evidence="11 12" key="1">
    <citation type="submission" date="2023-01" db="EMBL/GenBank/DDBJ databases">
        <title>Cultivation and genomic characterization of new, ubiquitous marine nitrite-oxidizing bacteria from the Nitrospirales.</title>
        <authorList>
            <person name="Mueller A.J."/>
            <person name="Daebeler A."/>
            <person name="Herbold C.W."/>
            <person name="Kirkegaard R.H."/>
            <person name="Daims H."/>
        </authorList>
    </citation>
    <scope>NUCLEOTIDE SEQUENCE [LARGE SCALE GENOMIC DNA]</scope>
    <source>
        <strain evidence="11 12">VA</strain>
    </source>
</reference>
<evidence type="ECO:0000313" key="11">
    <source>
        <dbReference type="EMBL" id="WNM57347.1"/>
    </source>
</evidence>
<dbReference type="InterPro" id="IPR049278">
    <property type="entry name" value="MS_channel_C"/>
</dbReference>
<dbReference type="Gene3D" id="2.30.30.60">
    <property type="match status" value="1"/>
</dbReference>
<dbReference type="PANTHER" id="PTHR30460:SF0">
    <property type="entry name" value="MODERATE CONDUCTANCE MECHANOSENSITIVE CHANNEL YBIO"/>
    <property type="match status" value="1"/>
</dbReference>
<feature type="transmembrane region" description="Helical" evidence="7">
    <location>
        <begin position="73"/>
        <end position="92"/>
    </location>
</feature>
<comment type="similarity">
    <text evidence="2">Belongs to the MscS (TC 1.A.23) family.</text>
</comment>
<evidence type="ECO:0000259" key="10">
    <source>
        <dbReference type="Pfam" id="PF21088"/>
    </source>
</evidence>
<dbReference type="InterPro" id="IPR011014">
    <property type="entry name" value="MscS_channel_TM-2"/>
</dbReference>
<dbReference type="PANTHER" id="PTHR30460">
    <property type="entry name" value="MODERATE CONDUCTANCE MECHANOSENSITIVE CHANNEL YBIO"/>
    <property type="match status" value="1"/>
</dbReference>
<dbReference type="InterPro" id="IPR049142">
    <property type="entry name" value="MS_channel_1st"/>
</dbReference>
<sequence>MESFGFEKLTPFLAAKSVVMMEAGLRLLLILVVTYVGIRAVRFGLHKLEIFLLRIRENDDKNRVAAEKRVKTLIGLLLTICLTLVWVIAVVMGLDQIGLDITPIIASAGIVGLAVGFGAQNLVRDVINGFFMILENQVRVGDVAVVNGTGGLVEGISFRTITLRDQAGTVHIFPNGTVTTLANMTKDWSAYVMNIGVAYKEDTDRVTAIMREVGKDLQQDEQLGRKILEPIEIMGVDAFGESEVVIKARIKTLPIEQWGVGREYRRRLKKAFDQNGIEIPFPHRTLYMGEASPPFVVKNMLPEAERSTS</sequence>
<feature type="transmembrane region" description="Helical" evidence="7">
    <location>
        <begin position="12"/>
        <end position="38"/>
    </location>
</feature>
<evidence type="ECO:0000256" key="6">
    <source>
        <dbReference type="ARBA" id="ARBA00023136"/>
    </source>
</evidence>
<proteinExistence type="inferred from homology"/>
<dbReference type="KEGG" id="nall:PP769_15425"/>
<dbReference type="EMBL" id="CP116967">
    <property type="protein sequence ID" value="WNM57347.1"/>
    <property type="molecule type" value="Genomic_DNA"/>
</dbReference>
<feature type="transmembrane region" description="Helical" evidence="7">
    <location>
        <begin position="104"/>
        <end position="123"/>
    </location>
</feature>
<keyword evidence="4 7" id="KW-0812">Transmembrane</keyword>
<dbReference type="GO" id="GO:0008381">
    <property type="term" value="F:mechanosensitive monoatomic ion channel activity"/>
    <property type="evidence" value="ECO:0007669"/>
    <property type="project" value="InterPro"/>
</dbReference>
<keyword evidence="5 7" id="KW-1133">Transmembrane helix</keyword>
<organism evidence="11 12">
    <name type="scientific">Candidatus Nitrospira allomarina</name>
    <dbReference type="NCBI Taxonomy" id="3020900"/>
    <lineage>
        <taxon>Bacteria</taxon>
        <taxon>Pseudomonadati</taxon>
        <taxon>Nitrospirota</taxon>
        <taxon>Nitrospiria</taxon>
        <taxon>Nitrospirales</taxon>
        <taxon>Nitrospiraceae</taxon>
        <taxon>Nitrospira</taxon>
    </lineage>
</organism>
<dbReference type="Pfam" id="PF21088">
    <property type="entry name" value="MS_channel_1st"/>
    <property type="match status" value="1"/>
</dbReference>
<dbReference type="InterPro" id="IPR010920">
    <property type="entry name" value="LSM_dom_sf"/>
</dbReference>
<evidence type="ECO:0000259" key="9">
    <source>
        <dbReference type="Pfam" id="PF21082"/>
    </source>
</evidence>
<evidence type="ECO:0000313" key="12">
    <source>
        <dbReference type="Proteomes" id="UP001302719"/>
    </source>
</evidence>
<evidence type="ECO:0000256" key="4">
    <source>
        <dbReference type="ARBA" id="ARBA00022692"/>
    </source>
</evidence>
<keyword evidence="6 7" id="KW-0472">Membrane</keyword>
<dbReference type="RefSeq" id="WP_312641718.1">
    <property type="nucleotide sequence ID" value="NZ_CP116967.1"/>
</dbReference>
<dbReference type="Gene3D" id="1.10.287.1260">
    <property type="match status" value="1"/>
</dbReference>
<keyword evidence="12" id="KW-1185">Reference proteome</keyword>
<dbReference type="InterPro" id="IPR045276">
    <property type="entry name" value="YbiO_bact"/>
</dbReference>
<dbReference type="AlphaFoldDB" id="A0AA96G9M6"/>
<protein>
    <submittedName>
        <fullName evidence="11">Mechanosensitive ion channel family protein</fullName>
    </submittedName>
</protein>
<gene>
    <name evidence="11" type="ORF">PP769_15425</name>
</gene>
<dbReference type="Proteomes" id="UP001302719">
    <property type="component" value="Chromosome"/>
</dbReference>
<evidence type="ECO:0000256" key="7">
    <source>
        <dbReference type="SAM" id="Phobius"/>
    </source>
</evidence>
<dbReference type="Pfam" id="PF00924">
    <property type="entry name" value="MS_channel_2nd"/>
    <property type="match status" value="1"/>
</dbReference>
<dbReference type="SUPFAM" id="SSF82861">
    <property type="entry name" value="Mechanosensitive channel protein MscS (YggB), transmembrane region"/>
    <property type="match status" value="1"/>
</dbReference>
<evidence type="ECO:0000256" key="1">
    <source>
        <dbReference type="ARBA" id="ARBA00004651"/>
    </source>
</evidence>
<dbReference type="SUPFAM" id="SSF82689">
    <property type="entry name" value="Mechanosensitive channel protein MscS (YggB), C-terminal domain"/>
    <property type="match status" value="1"/>
</dbReference>
<evidence type="ECO:0000256" key="5">
    <source>
        <dbReference type="ARBA" id="ARBA00022989"/>
    </source>
</evidence>
<name>A0AA96G9M6_9BACT</name>
<dbReference type="SUPFAM" id="SSF50182">
    <property type="entry name" value="Sm-like ribonucleoproteins"/>
    <property type="match status" value="1"/>
</dbReference>
<dbReference type="Gene3D" id="3.30.70.100">
    <property type="match status" value="1"/>
</dbReference>
<evidence type="ECO:0000256" key="2">
    <source>
        <dbReference type="ARBA" id="ARBA00008017"/>
    </source>
</evidence>
<feature type="domain" description="Mechanosensitive ion channel transmembrane helices 2/3" evidence="10">
    <location>
        <begin position="84"/>
        <end position="120"/>
    </location>
</feature>
<dbReference type="InterPro" id="IPR023408">
    <property type="entry name" value="MscS_beta-dom_sf"/>
</dbReference>
<keyword evidence="3" id="KW-1003">Cell membrane</keyword>
<dbReference type="InterPro" id="IPR006685">
    <property type="entry name" value="MscS_channel_2nd"/>
</dbReference>
<evidence type="ECO:0000256" key="3">
    <source>
        <dbReference type="ARBA" id="ARBA00022475"/>
    </source>
</evidence>
<dbReference type="InterPro" id="IPR011066">
    <property type="entry name" value="MscS_channel_C_sf"/>
</dbReference>
<feature type="domain" description="Mechanosensitive ion channel MscS C-terminal" evidence="9">
    <location>
        <begin position="192"/>
        <end position="279"/>
    </location>
</feature>
<accession>A0AA96G9M6</accession>